<name>A0A8K0GFP5_IGNLU</name>
<dbReference type="GO" id="GO:0043565">
    <property type="term" value="F:sequence-specific DNA binding"/>
    <property type="evidence" value="ECO:0007669"/>
    <property type="project" value="TreeGrafter"/>
</dbReference>
<evidence type="ECO:0000313" key="1">
    <source>
        <dbReference type="EMBL" id="KAF2902940.1"/>
    </source>
</evidence>
<reference evidence="1" key="1">
    <citation type="submission" date="2019-08" db="EMBL/GenBank/DDBJ databases">
        <title>The genome of the North American firefly Photinus pyralis.</title>
        <authorList>
            <consortium name="Photinus pyralis genome working group"/>
            <person name="Fallon T.R."/>
            <person name="Sander Lower S.E."/>
            <person name="Weng J.-K."/>
        </authorList>
    </citation>
    <scope>NUCLEOTIDE SEQUENCE</scope>
    <source>
        <strain evidence="1">TRF0915ILg1</strain>
        <tissue evidence="1">Whole body</tissue>
    </source>
</reference>
<evidence type="ECO:0000313" key="2">
    <source>
        <dbReference type="Proteomes" id="UP000801492"/>
    </source>
</evidence>
<dbReference type="Proteomes" id="UP000801492">
    <property type="component" value="Unassembled WGS sequence"/>
</dbReference>
<accession>A0A8K0GFP5</accession>
<dbReference type="PANTHER" id="PTHR47055:SF3">
    <property type="entry name" value="PHORBOL-ESTER_DAG-TYPE DOMAIN-CONTAINING PROTEIN"/>
    <property type="match status" value="1"/>
</dbReference>
<sequence length="112" mass="13012">MPENRTDKSPLAETKQLAKKDRITFEYQYKFAMESGKKKKIGYLQPHLIKNYNQHMGGVDKHDWLVGKYNVQTRGKKANSLSSLEIKRCVAMHHLKLGHLEMKRKVQKKCGA</sequence>
<dbReference type="AlphaFoldDB" id="A0A8K0GFP5"/>
<proteinExistence type="predicted"/>
<protein>
    <submittedName>
        <fullName evidence="1">Uncharacterized protein</fullName>
    </submittedName>
</protein>
<organism evidence="1 2">
    <name type="scientific">Ignelater luminosus</name>
    <name type="common">Cucubano</name>
    <name type="synonym">Pyrophorus luminosus</name>
    <dbReference type="NCBI Taxonomy" id="2038154"/>
    <lineage>
        <taxon>Eukaryota</taxon>
        <taxon>Metazoa</taxon>
        <taxon>Ecdysozoa</taxon>
        <taxon>Arthropoda</taxon>
        <taxon>Hexapoda</taxon>
        <taxon>Insecta</taxon>
        <taxon>Pterygota</taxon>
        <taxon>Neoptera</taxon>
        <taxon>Endopterygota</taxon>
        <taxon>Coleoptera</taxon>
        <taxon>Polyphaga</taxon>
        <taxon>Elateriformia</taxon>
        <taxon>Elateroidea</taxon>
        <taxon>Elateridae</taxon>
        <taxon>Agrypninae</taxon>
        <taxon>Pyrophorini</taxon>
        <taxon>Ignelater</taxon>
    </lineage>
</organism>
<dbReference type="EMBL" id="VTPC01001137">
    <property type="protein sequence ID" value="KAF2902940.1"/>
    <property type="molecule type" value="Genomic_DNA"/>
</dbReference>
<keyword evidence="2" id="KW-1185">Reference proteome</keyword>
<dbReference type="PANTHER" id="PTHR47055">
    <property type="entry name" value="DDE_TNP_1_7 DOMAIN-CONTAINING PROTEIN"/>
    <property type="match status" value="1"/>
</dbReference>
<gene>
    <name evidence="1" type="ORF">ILUMI_03240</name>
</gene>
<comment type="caution">
    <text evidence="1">The sequence shown here is derived from an EMBL/GenBank/DDBJ whole genome shotgun (WGS) entry which is preliminary data.</text>
</comment>
<dbReference type="InterPro" id="IPR052638">
    <property type="entry name" value="PiggyBac_TE-derived"/>
</dbReference>